<evidence type="ECO:0000313" key="1">
    <source>
        <dbReference type="EMBL" id="MBA2896239.1"/>
    </source>
</evidence>
<dbReference type="Proteomes" id="UP000530928">
    <property type="component" value="Unassembled WGS sequence"/>
</dbReference>
<reference evidence="1 2" key="1">
    <citation type="submission" date="2020-07" db="EMBL/GenBank/DDBJ databases">
        <title>Genomic Encyclopedia of Type Strains, Phase IV (KMG-IV): sequencing the most valuable type-strain genomes for metagenomic binning, comparative biology and taxonomic classification.</title>
        <authorList>
            <person name="Goeker M."/>
        </authorList>
    </citation>
    <scope>NUCLEOTIDE SEQUENCE [LARGE SCALE GENOMIC DNA]</scope>
    <source>
        <strain evidence="1 2">DSM 45533</strain>
    </source>
</reference>
<keyword evidence="2" id="KW-1185">Reference proteome</keyword>
<dbReference type="EMBL" id="JACDUR010000008">
    <property type="protein sequence ID" value="MBA2896239.1"/>
    <property type="molecule type" value="Genomic_DNA"/>
</dbReference>
<dbReference type="AlphaFoldDB" id="A0A7W0CS00"/>
<name>A0A7W0CS00_9ACTN</name>
<accession>A0A7W0CS00</accession>
<dbReference type="RefSeq" id="WP_181614944.1">
    <property type="nucleotide sequence ID" value="NZ_BAABAM010000007.1"/>
</dbReference>
<protein>
    <submittedName>
        <fullName evidence="1">Uncharacterized protein</fullName>
    </submittedName>
</protein>
<gene>
    <name evidence="1" type="ORF">HNR30_007630</name>
</gene>
<comment type="caution">
    <text evidence="1">The sequence shown here is derived from an EMBL/GenBank/DDBJ whole genome shotgun (WGS) entry which is preliminary data.</text>
</comment>
<sequence length="112" mass="12413">MPAKVDFTHRPRTSSDEELAEPGTCVVCGFRVSSADPGLHEGEIRGLAVEPGDQTTLGYAEALVRQELAETHVFLTDTQLDMLARRAVQALHQRGALRVRRADWRPPRVPAR</sequence>
<organism evidence="1 2">
    <name type="scientific">Nonomuraea soli</name>
    <dbReference type="NCBI Taxonomy" id="1032476"/>
    <lineage>
        <taxon>Bacteria</taxon>
        <taxon>Bacillati</taxon>
        <taxon>Actinomycetota</taxon>
        <taxon>Actinomycetes</taxon>
        <taxon>Streptosporangiales</taxon>
        <taxon>Streptosporangiaceae</taxon>
        <taxon>Nonomuraea</taxon>
    </lineage>
</organism>
<evidence type="ECO:0000313" key="2">
    <source>
        <dbReference type="Proteomes" id="UP000530928"/>
    </source>
</evidence>
<proteinExistence type="predicted"/>